<dbReference type="RefSeq" id="WP_106869658.1">
    <property type="nucleotide sequence ID" value="NZ_CP053841.1"/>
</dbReference>
<dbReference type="PROSITE" id="PS51186">
    <property type="entry name" value="GNAT"/>
    <property type="match status" value="1"/>
</dbReference>
<dbReference type="GO" id="GO:0016747">
    <property type="term" value="F:acyltransferase activity, transferring groups other than amino-acyl groups"/>
    <property type="evidence" value="ECO:0007669"/>
    <property type="project" value="InterPro"/>
</dbReference>
<organism evidence="2 3">
    <name type="scientific">Campylobacter blaseri</name>
    <dbReference type="NCBI Taxonomy" id="2042961"/>
    <lineage>
        <taxon>Bacteria</taxon>
        <taxon>Pseudomonadati</taxon>
        <taxon>Campylobacterota</taxon>
        <taxon>Epsilonproteobacteria</taxon>
        <taxon>Campylobacterales</taxon>
        <taxon>Campylobacteraceae</taxon>
        <taxon>Campylobacter</taxon>
    </lineage>
</organism>
<evidence type="ECO:0000313" key="3">
    <source>
        <dbReference type="Proteomes" id="UP000240535"/>
    </source>
</evidence>
<dbReference type="OrthoDB" id="5319888at2"/>
<dbReference type="CDD" id="cd04301">
    <property type="entry name" value="NAT_SF"/>
    <property type="match status" value="1"/>
</dbReference>
<dbReference type="AlphaFoldDB" id="A0A2P8R3S1"/>
<gene>
    <name evidence="2" type="ORF">CQ405_00990</name>
</gene>
<dbReference type="Pfam" id="PF00583">
    <property type="entry name" value="Acetyltransf_1"/>
    <property type="match status" value="1"/>
</dbReference>
<reference evidence="3" key="1">
    <citation type="submission" date="2017-10" db="EMBL/GenBank/DDBJ databases">
        <title>Campylobacter species from seals.</title>
        <authorList>
            <person name="Gilbert M.J."/>
            <person name="Zomer A.L."/>
            <person name="Timmerman A.J."/>
            <person name="Duim B."/>
            <person name="Wagenaar J.A."/>
        </authorList>
    </citation>
    <scope>NUCLEOTIDE SEQUENCE [LARGE SCALE GENOMIC DNA]</scope>
    <source>
        <strain evidence="3">17S00004-5</strain>
    </source>
</reference>
<keyword evidence="2" id="KW-0808">Transferase</keyword>
<dbReference type="SUPFAM" id="SSF55729">
    <property type="entry name" value="Acyl-CoA N-acyltransferases (Nat)"/>
    <property type="match status" value="1"/>
</dbReference>
<accession>A0A2P8R3S1</accession>
<dbReference type="Proteomes" id="UP000240535">
    <property type="component" value="Unassembled WGS sequence"/>
</dbReference>
<dbReference type="InterPro" id="IPR000182">
    <property type="entry name" value="GNAT_dom"/>
</dbReference>
<evidence type="ECO:0000313" key="2">
    <source>
        <dbReference type="EMBL" id="PSM53152.1"/>
    </source>
</evidence>
<name>A0A2P8R3S1_9BACT</name>
<evidence type="ECO:0000259" key="1">
    <source>
        <dbReference type="PROSITE" id="PS51186"/>
    </source>
</evidence>
<sequence length="178" mass="21023">MIRLARKEDFKDTIEILELAMSDFTDFILDTKDKNKKMKLLEKYFKAKNNRLSYENILVYEEQNEIVATICFYEGWLSDFLDSPFIERLKNIGSKVDILKECKNDEFYIDSVAVKESFRGKGYFKQLMQEAIKIAKELGHSKVSLITQTPEIYERLGFDFIKNLDFYGEVYAKMVKNI</sequence>
<proteinExistence type="predicted"/>
<feature type="domain" description="N-acetyltransferase" evidence="1">
    <location>
        <begin position="1"/>
        <end position="176"/>
    </location>
</feature>
<dbReference type="InterPro" id="IPR016181">
    <property type="entry name" value="Acyl_CoA_acyltransferase"/>
</dbReference>
<comment type="caution">
    <text evidence="2">The sequence shown here is derived from an EMBL/GenBank/DDBJ whole genome shotgun (WGS) entry which is preliminary data.</text>
</comment>
<protein>
    <submittedName>
        <fullName evidence="2">GNAT family N-acetyltransferase</fullName>
    </submittedName>
</protein>
<dbReference type="Gene3D" id="3.40.630.30">
    <property type="match status" value="1"/>
</dbReference>
<keyword evidence="3" id="KW-1185">Reference proteome</keyword>
<dbReference type="EMBL" id="PDHH01000001">
    <property type="protein sequence ID" value="PSM53152.1"/>
    <property type="molecule type" value="Genomic_DNA"/>
</dbReference>